<evidence type="ECO:0000259" key="1">
    <source>
        <dbReference type="Pfam" id="PF13843"/>
    </source>
</evidence>
<dbReference type="Pfam" id="PF13843">
    <property type="entry name" value="DDE_Tnp_1_7"/>
    <property type="match status" value="1"/>
</dbReference>
<dbReference type="OrthoDB" id="6433285at2759"/>
<dbReference type="PANTHER" id="PTHR46599">
    <property type="entry name" value="PIGGYBAC TRANSPOSABLE ELEMENT-DERIVED PROTEIN 4"/>
    <property type="match status" value="1"/>
</dbReference>
<evidence type="ECO:0000313" key="3">
    <source>
        <dbReference type="Proteomes" id="UP000887116"/>
    </source>
</evidence>
<accession>A0A8X6GQ64</accession>
<keyword evidence="3" id="KW-1185">Reference proteome</keyword>
<dbReference type="Proteomes" id="UP000887116">
    <property type="component" value="Unassembled WGS sequence"/>
</dbReference>
<dbReference type="AlphaFoldDB" id="A0A8X6GQ64"/>
<gene>
    <name evidence="2" type="primary">PGBD3_6</name>
    <name evidence="2" type="ORF">TNCT_268431</name>
</gene>
<feature type="domain" description="PiggyBac transposable element-derived protein" evidence="1">
    <location>
        <begin position="8"/>
        <end position="119"/>
    </location>
</feature>
<comment type="caution">
    <text evidence="2">The sequence shown here is derived from an EMBL/GenBank/DDBJ whole genome shotgun (WGS) entry which is preliminary data.</text>
</comment>
<organism evidence="2 3">
    <name type="scientific">Trichonephila clavata</name>
    <name type="common">Joro spider</name>
    <name type="synonym">Nephila clavata</name>
    <dbReference type="NCBI Taxonomy" id="2740835"/>
    <lineage>
        <taxon>Eukaryota</taxon>
        <taxon>Metazoa</taxon>
        <taxon>Ecdysozoa</taxon>
        <taxon>Arthropoda</taxon>
        <taxon>Chelicerata</taxon>
        <taxon>Arachnida</taxon>
        <taxon>Araneae</taxon>
        <taxon>Araneomorphae</taxon>
        <taxon>Entelegynae</taxon>
        <taxon>Araneoidea</taxon>
        <taxon>Nephilidae</taxon>
        <taxon>Trichonephila</taxon>
    </lineage>
</organism>
<evidence type="ECO:0000313" key="2">
    <source>
        <dbReference type="EMBL" id="GFR08818.1"/>
    </source>
</evidence>
<dbReference type="InterPro" id="IPR029526">
    <property type="entry name" value="PGBD"/>
</dbReference>
<dbReference type="PANTHER" id="PTHR46599:SF3">
    <property type="entry name" value="PIGGYBAC TRANSPOSABLE ELEMENT-DERIVED PROTEIN 4"/>
    <property type="match status" value="1"/>
</dbReference>
<sequence>MEEKGDKDFDKLYKLRPLITHLSEKFLSVLRLSKHQAVDESMVKFKGRSSLKQYMPKKPIKRGYKIWMRCNENGFASQFQIYTGKPSDVEKNLGERVVRDLTQPIYGKNHILYIDNFFPVI</sequence>
<proteinExistence type="predicted"/>
<reference evidence="2" key="1">
    <citation type="submission" date="2020-07" db="EMBL/GenBank/DDBJ databases">
        <title>Multicomponent nature underlies the extraordinary mechanical properties of spider dragline silk.</title>
        <authorList>
            <person name="Kono N."/>
            <person name="Nakamura H."/>
            <person name="Mori M."/>
            <person name="Yoshida Y."/>
            <person name="Ohtoshi R."/>
            <person name="Malay A.D."/>
            <person name="Moran D.A.P."/>
            <person name="Tomita M."/>
            <person name="Numata K."/>
            <person name="Arakawa K."/>
        </authorList>
    </citation>
    <scope>NUCLEOTIDE SEQUENCE</scope>
</reference>
<name>A0A8X6GQ64_TRICU</name>
<dbReference type="EMBL" id="BMAO01036203">
    <property type="protein sequence ID" value="GFR08818.1"/>
    <property type="molecule type" value="Genomic_DNA"/>
</dbReference>
<protein>
    <submittedName>
        <fullName evidence="2">PiggyBac transposable element-derived protein 3</fullName>
    </submittedName>
</protein>